<proteinExistence type="inferred from homology"/>
<dbReference type="GO" id="GO:0006308">
    <property type="term" value="P:DNA catabolic process"/>
    <property type="evidence" value="ECO:0007669"/>
    <property type="project" value="UniProtKB-UniRule"/>
</dbReference>
<sequence>MATDTFGTGQPGENAFPPVAELTYEQARAELIETVRILEAGQMSLDESLRFWERGEELARRCEEHLDGASRRVEAALARSRGAETAGDGTSAPQNDEDEDEA</sequence>
<name>A0A9X1QTQ5_9CORY</name>
<comment type="subcellular location">
    <subcellularLocation>
        <location evidence="6">Cytoplasm</location>
    </subcellularLocation>
</comment>
<dbReference type="SUPFAM" id="SSF116842">
    <property type="entry name" value="XseB-like"/>
    <property type="match status" value="1"/>
</dbReference>
<dbReference type="PANTHER" id="PTHR34137:SF1">
    <property type="entry name" value="EXODEOXYRIBONUCLEASE 7 SMALL SUBUNIT"/>
    <property type="match status" value="1"/>
</dbReference>
<dbReference type="EMBL" id="JAKGSI010000003">
    <property type="protein sequence ID" value="MCF4006855.1"/>
    <property type="molecule type" value="Genomic_DNA"/>
</dbReference>
<gene>
    <name evidence="6" type="primary">xseB</name>
    <name evidence="8" type="ORF">L1O03_06635</name>
</gene>
<dbReference type="PANTHER" id="PTHR34137">
    <property type="entry name" value="EXODEOXYRIBONUCLEASE 7 SMALL SUBUNIT"/>
    <property type="match status" value="1"/>
</dbReference>
<dbReference type="Proteomes" id="UP001139336">
    <property type="component" value="Unassembled WGS sequence"/>
</dbReference>
<dbReference type="AlphaFoldDB" id="A0A9X1QTQ5"/>
<dbReference type="NCBIfam" id="NF002139">
    <property type="entry name" value="PRK00977.1-3"/>
    <property type="match status" value="1"/>
</dbReference>
<evidence type="ECO:0000256" key="5">
    <source>
        <dbReference type="ARBA" id="ARBA00022839"/>
    </source>
</evidence>
<evidence type="ECO:0000256" key="6">
    <source>
        <dbReference type="HAMAP-Rule" id="MF_00337"/>
    </source>
</evidence>
<keyword evidence="5 6" id="KW-0269">Exonuclease</keyword>
<keyword evidence="2 6" id="KW-0963">Cytoplasm</keyword>
<comment type="caution">
    <text evidence="8">The sequence shown here is derived from an EMBL/GenBank/DDBJ whole genome shotgun (WGS) entry which is preliminary data.</text>
</comment>
<dbReference type="InterPro" id="IPR037004">
    <property type="entry name" value="Exonuc_VII_ssu_sf"/>
</dbReference>
<dbReference type="Pfam" id="PF02609">
    <property type="entry name" value="Exonuc_VII_S"/>
    <property type="match status" value="1"/>
</dbReference>
<feature type="region of interest" description="Disordered" evidence="7">
    <location>
        <begin position="75"/>
        <end position="102"/>
    </location>
</feature>
<keyword evidence="9" id="KW-1185">Reference proteome</keyword>
<evidence type="ECO:0000313" key="8">
    <source>
        <dbReference type="EMBL" id="MCF4006855.1"/>
    </source>
</evidence>
<evidence type="ECO:0000256" key="7">
    <source>
        <dbReference type="SAM" id="MobiDB-lite"/>
    </source>
</evidence>
<comment type="function">
    <text evidence="6">Bidirectionally degrades single-stranded DNA into large acid-insoluble oligonucleotides, which are then degraded further into small acid-soluble oligonucleotides.</text>
</comment>
<keyword evidence="3 6" id="KW-0540">Nuclease</keyword>
<dbReference type="GO" id="GO:0009318">
    <property type="term" value="C:exodeoxyribonuclease VII complex"/>
    <property type="evidence" value="ECO:0007669"/>
    <property type="project" value="UniProtKB-UniRule"/>
</dbReference>
<dbReference type="GO" id="GO:0008855">
    <property type="term" value="F:exodeoxyribonuclease VII activity"/>
    <property type="evidence" value="ECO:0007669"/>
    <property type="project" value="UniProtKB-UniRule"/>
</dbReference>
<protein>
    <recommendedName>
        <fullName evidence="6">Exodeoxyribonuclease 7 small subunit</fullName>
        <ecNumber evidence="6">3.1.11.6</ecNumber>
    </recommendedName>
    <alternativeName>
        <fullName evidence="6">Exodeoxyribonuclease VII small subunit</fullName>
        <shortName evidence="6">Exonuclease VII small subunit</shortName>
    </alternativeName>
</protein>
<evidence type="ECO:0000256" key="4">
    <source>
        <dbReference type="ARBA" id="ARBA00022801"/>
    </source>
</evidence>
<comment type="subunit">
    <text evidence="6">Heterooligomer composed of large and small subunits.</text>
</comment>
<accession>A0A9X1QTQ5</accession>
<organism evidence="8 9">
    <name type="scientific">Corynebacterium uropygiale</name>
    <dbReference type="NCBI Taxonomy" id="1775911"/>
    <lineage>
        <taxon>Bacteria</taxon>
        <taxon>Bacillati</taxon>
        <taxon>Actinomycetota</taxon>
        <taxon>Actinomycetes</taxon>
        <taxon>Mycobacteriales</taxon>
        <taxon>Corynebacteriaceae</taxon>
        <taxon>Corynebacterium</taxon>
    </lineage>
</organism>
<evidence type="ECO:0000256" key="3">
    <source>
        <dbReference type="ARBA" id="ARBA00022722"/>
    </source>
</evidence>
<evidence type="ECO:0000256" key="2">
    <source>
        <dbReference type="ARBA" id="ARBA00022490"/>
    </source>
</evidence>
<comment type="similarity">
    <text evidence="1 6">Belongs to the XseB family.</text>
</comment>
<evidence type="ECO:0000256" key="1">
    <source>
        <dbReference type="ARBA" id="ARBA00009998"/>
    </source>
</evidence>
<dbReference type="GO" id="GO:0005829">
    <property type="term" value="C:cytosol"/>
    <property type="evidence" value="ECO:0007669"/>
    <property type="project" value="TreeGrafter"/>
</dbReference>
<dbReference type="EC" id="3.1.11.6" evidence="6"/>
<keyword evidence="4 6" id="KW-0378">Hydrolase</keyword>
<evidence type="ECO:0000313" key="9">
    <source>
        <dbReference type="Proteomes" id="UP001139336"/>
    </source>
</evidence>
<dbReference type="RefSeq" id="WP_236118666.1">
    <property type="nucleotide sequence ID" value="NZ_JAKGSI010000003.1"/>
</dbReference>
<dbReference type="InterPro" id="IPR003761">
    <property type="entry name" value="Exonuc_VII_S"/>
</dbReference>
<dbReference type="NCBIfam" id="TIGR01280">
    <property type="entry name" value="xseB"/>
    <property type="match status" value="1"/>
</dbReference>
<comment type="catalytic activity">
    <reaction evidence="6">
        <text>Exonucleolytic cleavage in either 5'- to 3'- or 3'- to 5'-direction to yield nucleoside 5'-phosphates.</text>
        <dbReference type="EC" id="3.1.11.6"/>
    </reaction>
</comment>
<dbReference type="Gene3D" id="1.10.287.1040">
    <property type="entry name" value="Exonuclease VII, small subunit"/>
    <property type="match status" value="1"/>
</dbReference>
<dbReference type="HAMAP" id="MF_00337">
    <property type="entry name" value="Exonuc_7_S"/>
    <property type="match status" value="1"/>
</dbReference>
<reference evidence="8" key="1">
    <citation type="submission" date="2022-01" db="EMBL/GenBank/DDBJ databases">
        <title>Corynebacterium sp. nov isolated from isolated from the feces of the greater white-fronted geese (Anser albifrons) at Poyang Lake, PR China.</title>
        <authorList>
            <person name="Liu Q."/>
        </authorList>
    </citation>
    <scope>NUCLEOTIDE SEQUENCE</scope>
    <source>
        <strain evidence="8">JCM 32435</strain>
    </source>
</reference>